<dbReference type="EMBL" id="CAEZXE010000001">
    <property type="protein sequence ID" value="CAB4665447.1"/>
    <property type="molecule type" value="Genomic_DNA"/>
</dbReference>
<organism evidence="2">
    <name type="scientific">freshwater metagenome</name>
    <dbReference type="NCBI Taxonomy" id="449393"/>
    <lineage>
        <taxon>unclassified sequences</taxon>
        <taxon>metagenomes</taxon>
        <taxon>ecological metagenomes</taxon>
    </lineage>
</organism>
<gene>
    <name evidence="1" type="ORF">UFOPK2143_01786</name>
    <name evidence="2" type="ORF">UFOPK2350_00027</name>
</gene>
<sequence length="131" mass="15105">MTTHLLKNQRVTFIETHSWSDLGNEFDTDIGMVTRPTFADVVQQGADNEKVRPINAVYQRRGIRCRLTEVTVNCEAVIGVALRAATNDRPLRKNRFPQAALIKRLDHLNRWATGQEKFNEQSPSFLRPWSR</sequence>
<name>A0A6J6LUB7_9ZZZZ</name>
<accession>A0A6J6LUB7</accession>
<evidence type="ECO:0000313" key="1">
    <source>
        <dbReference type="EMBL" id="CAB4660077.1"/>
    </source>
</evidence>
<proteinExistence type="predicted"/>
<dbReference type="EMBL" id="CAEZVV010000190">
    <property type="protein sequence ID" value="CAB4660077.1"/>
    <property type="molecule type" value="Genomic_DNA"/>
</dbReference>
<protein>
    <submittedName>
        <fullName evidence="2">Unannotated protein</fullName>
    </submittedName>
</protein>
<dbReference type="AlphaFoldDB" id="A0A6J6LUB7"/>
<reference evidence="2" key="1">
    <citation type="submission" date="2020-05" db="EMBL/GenBank/DDBJ databases">
        <authorList>
            <person name="Chiriac C."/>
            <person name="Salcher M."/>
            <person name="Ghai R."/>
            <person name="Kavagutti S V."/>
        </authorList>
    </citation>
    <scope>NUCLEOTIDE SEQUENCE</scope>
</reference>
<evidence type="ECO:0000313" key="2">
    <source>
        <dbReference type="EMBL" id="CAB4665447.1"/>
    </source>
</evidence>